<dbReference type="InterPro" id="IPR029063">
    <property type="entry name" value="SAM-dependent_MTases_sf"/>
</dbReference>
<dbReference type="Gene3D" id="3.40.50.150">
    <property type="entry name" value="Vaccinia Virus protein VP39"/>
    <property type="match status" value="1"/>
</dbReference>
<proteinExistence type="predicted"/>
<dbReference type="InterPro" id="IPR041698">
    <property type="entry name" value="Methyltransf_25"/>
</dbReference>
<gene>
    <name evidence="2" type="ORF">DBZ45_03240</name>
</gene>
<keyword evidence="2" id="KW-0489">Methyltransferase</keyword>
<sequence>MLSALKKYLLLPKLAKLSSNAPKDPRVAWDQYWGRVGATGARGDVLWDSGSDHELQAYLEHLTRQLDPNIPIVDVGCGSGVFSRALVAYFPYVLGVDVSANAVSRAAAESEGLERVSYVAADMTAPAGTRTVAVALAAAGFSGEANIFIRGVFHVLKRPSQAALAGQLHTLVGKRGRVFLSETNFRGNPIQYVSHLGATLHSIPGPLEKAIRALPIPGRFGAEQRRRAFPEARWDVVEDGPVTIETRPLTSVDRPEQIPGYFAVLQAR</sequence>
<dbReference type="RefSeq" id="WP_111902529.1">
    <property type="nucleotide sequence ID" value="NZ_QLNP01000038.1"/>
</dbReference>
<name>A0A328HMZ3_ARTGO</name>
<comment type="caution">
    <text evidence="2">The sequence shown here is derived from an EMBL/GenBank/DDBJ whole genome shotgun (WGS) entry which is preliminary data.</text>
</comment>
<keyword evidence="2" id="KW-0808">Transferase</keyword>
<dbReference type="GO" id="GO:0032259">
    <property type="term" value="P:methylation"/>
    <property type="evidence" value="ECO:0007669"/>
    <property type="project" value="UniProtKB-KW"/>
</dbReference>
<dbReference type="GO" id="GO:0008168">
    <property type="term" value="F:methyltransferase activity"/>
    <property type="evidence" value="ECO:0007669"/>
    <property type="project" value="UniProtKB-KW"/>
</dbReference>
<reference evidence="2 3" key="1">
    <citation type="submission" date="2018-04" db="EMBL/GenBank/DDBJ databases">
        <title>Bacteria isolated from cave deposits of Manipur.</title>
        <authorList>
            <person name="Sahoo D."/>
            <person name="Sarangthem I."/>
            <person name="Nandeibam J."/>
        </authorList>
    </citation>
    <scope>NUCLEOTIDE SEQUENCE [LARGE SCALE GENOMIC DNA]</scope>
    <source>
        <strain evidence="3">mrc11</strain>
    </source>
</reference>
<accession>A0A328HMZ3</accession>
<dbReference type="AlphaFoldDB" id="A0A328HMZ3"/>
<dbReference type="SUPFAM" id="SSF53335">
    <property type="entry name" value="S-adenosyl-L-methionine-dependent methyltransferases"/>
    <property type="match status" value="1"/>
</dbReference>
<evidence type="ECO:0000313" key="2">
    <source>
        <dbReference type="EMBL" id="RAM38745.1"/>
    </source>
</evidence>
<feature type="domain" description="Methyltransferase" evidence="1">
    <location>
        <begin position="72"/>
        <end position="157"/>
    </location>
</feature>
<dbReference type="CDD" id="cd02440">
    <property type="entry name" value="AdoMet_MTases"/>
    <property type="match status" value="1"/>
</dbReference>
<evidence type="ECO:0000259" key="1">
    <source>
        <dbReference type="Pfam" id="PF13649"/>
    </source>
</evidence>
<protein>
    <submittedName>
        <fullName evidence="2">Methyltransferase type 12</fullName>
    </submittedName>
</protein>
<dbReference type="EMBL" id="QLNP01000038">
    <property type="protein sequence ID" value="RAM38745.1"/>
    <property type="molecule type" value="Genomic_DNA"/>
</dbReference>
<organism evidence="2 3">
    <name type="scientific">Arthrobacter globiformis</name>
    <dbReference type="NCBI Taxonomy" id="1665"/>
    <lineage>
        <taxon>Bacteria</taxon>
        <taxon>Bacillati</taxon>
        <taxon>Actinomycetota</taxon>
        <taxon>Actinomycetes</taxon>
        <taxon>Micrococcales</taxon>
        <taxon>Micrococcaceae</taxon>
        <taxon>Arthrobacter</taxon>
    </lineage>
</organism>
<dbReference type="Proteomes" id="UP000249166">
    <property type="component" value="Unassembled WGS sequence"/>
</dbReference>
<dbReference type="OrthoDB" id="495703at2"/>
<evidence type="ECO:0000313" key="3">
    <source>
        <dbReference type="Proteomes" id="UP000249166"/>
    </source>
</evidence>
<dbReference type="Pfam" id="PF13649">
    <property type="entry name" value="Methyltransf_25"/>
    <property type="match status" value="1"/>
</dbReference>